<name>A0ABV1RMY5_9ALTE</name>
<dbReference type="EMBL" id="JBELOE010000287">
    <property type="protein sequence ID" value="MER2494308.1"/>
    <property type="molecule type" value="Genomic_DNA"/>
</dbReference>
<gene>
    <name evidence="10" type="ORF">ABS311_20740</name>
</gene>
<dbReference type="Pfam" id="PF00015">
    <property type="entry name" value="MCPsignal"/>
    <property type="match status" value="1"/>
</dbReference>
<feature type="transmembrane region" description="Helical" evidence="8">
    <location>
        <begin position="65"/>
        <end position="84"/>
    </location>
</feature>
<evidence type="ECO:0000256" key="3">
    <source>
        <dbReference type="ARBA" id="ARBA00022989"/>
    </source>
</evidence>
<protein>
    <submittedName>
        <fullName evidence="10">Methyl-accepting chemotaxis protein</fullName>
    </submittedName>
</protein>
<comment type="caution">
    <text evidence="10">The sequence shown here is derived from an EMBL/GenBank/DDBJ whole genome shotgun (WGS) entry which is preliminary data.</text>
</comment>
<evidence type="ECO:0000313" key="10">
    <source>
        <dbReference type="EMBL" id="MER2494308.1"/>
    </source>
</evidence>
<keyword evidence="4 8" id="KW-0472">Membrane</keyword>
<keyword evidence="3 8" id="KW-1133">Transmembrane helix</keyword>
<organism evidence="10 11">
    <name type="scientific">Catenovulum sediminis</name>
    <dbReference type="NCBI Taxonomy" id="1740262"/>
    <lineage>
        <taxon>Bacteria</taxon>
        <taxon>Pseudomonadati</taxon>
        <taxon>Pseudomonadota</taxon>
        <taxon>Gammaproteobacteria</taxon>
        <taxon>Alteromonadales</taxon>
        <taxon>Alteromonadaceae</taxon>
        <taxon>Catenovulum</taxon>
    </lineage>
</organism>
<feature type="domain" description="Methyl-accepting transducer" evidence="9">
    <location>
        <begin position="181"/>
        <end position="279"/>
    </location>
</feature>
<accession>A0ABV1RMY5</accession>
<proteinExistence type="predicted"/>
<evidence type="ECO:0000256" key="4">
    <source>
        <dbReference type="ARBA" id="ARBA00023136"/>
    </source>
</evidence>
<dbReference type="PROSITE" id="PS50111">
    <property type="entry name" value="CHEMOTAXIS_TRANSDUC_2"/>
    <property type="match status" value="1"/>
</dbReference>
<dbReference type="InterPro" id="IPR004089">
    <property type="entry name" value="MCPsignal_dom"/>
</dbReference>
<feature type="transmembrane region" description="Helical" evidence="8">
    <location>
        <begin position="20"/>
        <end position="45"/>
    </location>
</feature>
<evidence type="ECO:0000313" key="11">
    <source>
        <dbReference type="Proteomes" id="UP001467690"/>
    </source>
</evidence>
<feature type="coiled-coil region" evidence="7">
    <location>
        <begin position="87"/>
        <end position="114"/>
    </location>
</feature>
<keyword evidence="5 6" id="KW-0807">Transducer</keyword>
<reference evidence="10 11" key="1">
    <citation type="submission" date="2024-06" db="EMBL/GenBank/DDBJ databases">
        <authorList>
            <person name="Chen R.Y."/>
        </authorList>
    </citation>
    <scope>NUCLEOTIDE SEQUENCE [LARGE SCALE GENOMIC DNA]</scope>
    <source>
        <strain evidence="10 11">D2</strain>
    </source>
</reference>
<dbReference type="Gene3D" id="1.10.287.950">
    <property type="entry name" value="Methyl-accepting chemotaxis protein"/>
    <property type="match status" value="1"/>
</dbReference>
<dbReference type="PANTHER" id="PTHR32089">
    <property type="entry name" value="METHYL-ACCEPTING CHEMOTAXIS PROTEIN MCPB"/>
    <property type="match status" value="1"/>
</dbReference>
<evidence type="ECO:0000256" key="8">
    <source>
        <dbReference type="SAM" id="Phobius"/>
    </source>
</evidence>
<evidence type="ECO:0000256" key="7">
    <source>
        <dbReference type="SAM" id="Coils"/>
    </source>
</evidence>
<evidence type="ECO:0000256" key="6">
    <source>
        <dbReference type="PROSITE-ProRule" id="PRU00284"/>
    </source>
</evidence>
<evidence type="ECO:0000256" key="1">
    <source>
        <dbReference type="ARBA" id="ARBA00004141"/>
    </source>
</evidence>
<evidence type="ECO:0000256" key="2">
    <source>
        <dbReference type="ARBA" id="ARBA00022692"/>
    </source>
</evidence>
<dbReference type="PANTHER" id="PTHR32089:SF119">
    <property type="entry name" value="METHYL-ACCEPTING CHEMOTAXIS PROTEIN CTPL"/>
    <property type="match status" value="1"/>
</dbReference>
<keyword evidence="11" id="KW-1185">Reference proteome</keyword>
<dbReference type="Proteomes" id="UP001467690">
    <property type="component" value="Unassembled WGS sequence"/>
</dbReference>
<keyword evidence="7" id="KW-0175">Coiled coil</keyword>
<dbReference type="SMART" id="SM00283">
    <property type="entry name" value="MA"/>
    <property type="match status" value="1"/>
</dbReference>
<dbReference type="SUPFAM" id="SSF58104">
    <property type="entry name" value="Methyl-accepting chemotaxis protein (MCP) signaling domain"/>
    <property type="match status" value="1"/>
</dbReference>
<evidence type="ECO:0000256" key="5">
    <source>
        <dbReference type="ARBA" id="ARBA00023224"/>
    </source>
</evidence>
<comment type="subcellular location">
    <subcellularLocation>
        <location evidence="1">Membrane</location>
        <topology evidence="1">Multi-pass membrane protein</topology>
    </subcellularLocation>
</comment>
<keyword evidence="2 8" id="KW-0812">Transmembrane</keyword>
<evidence type="ECO:0000259" key="9">
    <source>
        <dbReference type="PROSITE" id="PS50111"/>
    </source>
</evidence>
<sequence>MQSASILNKKTSTPVSWSGFVRPLLICLIKALGFATAITILAIGIVLINSEQTIADIWLNTSEPLAILFALFASGCFLLSSKFCQTRTALNAKIDGLQQQLAEKDLELVNQQKHQVELCSTIQQICKLSGLPLSAVSEQVSEAAFSIIQRVRDLDSSANSLVGYLDNADFDAVDLKSEIDASSGKLTMVAEYLKTLPEMIQGQQKAMQSVLAEMDSVKQFVGEISSISDQTNLLALNAAIEAARAGEFGAGFAVVANEVRGLANRTQEAAQSIQGRVEQFDRTIQANLSNDTKEQLAKKLEACAGLPAFIDIVHKNYSDVRQYYKTMLTVVTEHNHAIATGLNEMLGSVQFQDVVVQQIDRLQGFYSEAELTGQRLEDKPDDNIDVSYLITELNDKILKFNSADLNHHRESAGNCNPDALKIELF</sequence>